<organism evidence="2">
    <name type="scientific">Oikopleura dioica</name>
    <name type="common">Tunicate</name>
    <dbReference type="NCBI Taxonomy" id="34765"/>
    <lineage>
        <taxon>Eukaryota</taxon>
        <taxon>Metazoa</taxon>
        <taxon>Chordata</taxon>
        <taxon>Tunicata</taxon>
        <taxon>Appendicularia</taxon>
        <taxon>Copelata</taxon>
        <taxon>Oikopleuridae</taxon>
        <taxon>Oikopleura</taxon>
    </lineage>
</organism>
<reference evidence="2" key="1">
    <citation type="journal article" date="2010" name="Science">
        <title>Plasticity of animal genome architecture unmasked by rapid evolution of a pelagic tunicate.</title>
        <authorList>
            <person name="Denoeud F."/>
            <person name="Henriet S."/>
            <person name="Mungpakdee S."/>
            <person name="Aury J.M."/>
            <person name="Da Silva C."/>
            <person name="Brinkmann H."/>
            <person name="Mikhaleva J."/>
            <person name="Olsen L.C."/>
            <person name="Jubin C."/>
            <person name="Canestro C."/>
            <person name="Bouquet J.M."/>
            <person name="Danks G."/>
            <person name="Poulain J."/>
            <person name="Campsteijn C."/>
            <person name="Adamski M."/>
            <person name="Cross I."/>
            <person name="Yadetie F."/>
            <person name="Muffato M."/>
            <person name="Louis A."/>
            <person name="Butcher S."/>
            <person name="Tsagkogeorga G."/>
            <person name="Konrad A."/>
            <person name="Singh S."/>
            <person name="Jensen M.F."/>
            <person name="Cong E.H."/>
            <person name="Eikeseth-Otteraa H."/>
            <person name="Noel B."/>
            <person name="Anthouard V."/>
            <person name="Porcel B.M."/>
            <person name="Kachouri-Lafond R."/>
            <person name="Nishino A."/>
            <person name="Ugolini M."/>
            <person name="Chourrout P."/>
            <person name="Nishida H."/>
            <person name="Aasland R."/>
            <person name="Huzurbazar S."/>
            <person name="Westhof E."/>
            <person name="Delsuc F."/>
            <person name="Lehrach H."/>
            <person name="Reinhardt R."/>
            <person name="Weissenbach J."/>
            <person name="Roy S.W."/>
            <person name="Artiguenave F."/>
            <person name="Postlethwait J.H."/>
            <person name="Manak J.R."/>
            <person name="Thompson E.M."/>
            <person name="Jaillon O."/>
            <person name="Du Pasquier L."/>
            <person name="Boudinot P."/>
            <person name="Liberles D.A."/>
            <person name="Volff J.N."/>
            <person name="Philippe H."/>
            <person name="Lenhard B."/>
            <person name="Roest Crollius H."/>
            <person name="Wincker P."/>
            <person name="Chourrout D."/>
        </authorList>
    </citation>
    <scope>NUCLEOTIDE SEQUENCE [LARGE SCALE GENOMIC DNA]</scope>
</reference>
<dbReference type="AlphaFoldDB" id="E4XZE8"/>
<keyword evidence="3" id="KW-1185">Reference proteome</keyword>
<proteinExistence type="predicted"/>
<dbReference type="EMBL" id="FN653403">
    <property type="protein sequence ID" value="CBY15010.1"/>
    <property type="molecule type" value="Genomic_DNA"/>
</dbReference>
<sequence length="132" mass="15330">MTRLDDGSQYLYMSPMADVMRIAKEEENKCLIEKRSKKTLRAGLKDIHNVLNLVPFNPRDLSNDAWSTTYDVNYKIKWASKSRGKENFYKLRADMLKYHDEMLSLNLGGSVYNPPNSMDNEEENENQQVSST</sequence>
<evidence type="ECO:0000256" key="1">
    <source>
        <dbReference type="SAM" id="MobiDB-lite"/>
    </source>
</evidence>
<dbReference type="InParanoid" id="E4XZE8"/>
<gene>
    <name evidence="2" type="ORF">GSOID_T00010113001</name>
</gene>
<feature type="region of interest" description="Disordered" evidence="1">
    <location>
        <begin position="110"/>
        <end position="132"/>
    </location>
</feature>
<protein>
    <submittedName>
        <fullName evidence="2">Uncharacterized protein</fullName>
    </submittedName>
</protein>
<dbReference type="Proteomes" id="UP000001307">
    <property type="component" value="Unassembled WGS sequence"/>
</dbReference>
<accession>E4XZE8</accession>
<name>E4XZE8_OIKDI</name>
<evidence type="ECO:0000313" key="3">
    <source>
        <dbReference type="Proteomes" id="UP000001307"/>
    </source>
</evidence>
<evidence type="ECO:0000313" key="2">
    <source>
        <dbReference type="EMBL" id="CBY15010.1"/>
    </source>
</evidence>